<evidence type="ECO:0000313" key="2">
    <source>
        <dbReference type="Proteomes" id="UP000033699"/>
    </source>
</evidence>
<reference evidence="1 2" key="1">
    <citation type="submission" date="2015-02" db="EMBL/GenBank/DDBJ databases">
        <authorList>
            <person name="Ju K.-S."/>
            <person name="Doroghazi J.R."/>
            <person name="Metcalf W."/>
        </authorList>
    </citation>
    <scope>NUCLEOTIDE SEQUENCE [LARGE SCALE GENOMIC DNA]</scope>
    <source>
        <strain evidence="1 2">ATCC 31215</strain>
    </source>
</reference>
<evidence type="ECO:0000313" key="1">
    <source>
        <dbReference type="EMBL" id="KJS63561.1"/>
    </source>
</evidence>
<proteinExistence type="predicted"/>
<accession>A0A0F2TM41</accession>
<name>A0A0F2TM41_STRR3</name>
<dbReference type="Proteomes" id="UP000033699">
    <property type="component" value="Unassembled WGS sequence"/>
</dbReference>
<gene>
    <name evidence="1" type="ORF">VM95_01405</name>
</gene>
<organism evidence="1 2">
    <name type="scientific">Streptomyces rubellomurinus (strain ATCC 31215)</name>
    <dbReference type="NCBI Taxonomy" id="359131"/>
    <lineage>
        <taxon>Bacteria</taxon>
        <taxon>Bacillati</taxon>
        <taxon>Actinomycetota</taxon>
        <taxon>Actinomycetes</taxon>
        <taxon>Kitasatosporales</taxon>
        <taxon>Streptomycetaceae</taxon>
        <taxon>Streptomyces</taxon>
    </lineage>
</organism>
<keyword evidence="2" id="KW-1185">Reference proteome</keyword>
<dbReference type="PATRIC" id="fig|359131.3.peg.305"/>
<dbReference type="RefSeq" id="WP_045692101.1">
    <property type="nucleotide sequence ID" value="NZ_JZKH01000002.1"/>
</dbReference>
<dbReference type="EMBL" id="JZKH01000002">
    <property type="protein sequence ID" value="KJS63561.1"/>
    <property type="molecule type" value="Genomic_DNA"/>
</dbReference>
<comment type="caution">
    <text evidence="1">The sequence shown here is derived from an EMBL/GenBank/DDBJ whole genome shotgun (WGS) entry which is preliminary data.</text>
</comment>
<sequence length="361" mass="39975">MPDETEDDDHYAPPSTLLGLLQRGRGEGALRAVADPAEAADLVHACVRHDWVWDILVDERALYLARLLRDLELPLDPVVEVLTAGDEYHHDRAAEILRLLARGGSEEAQEVVRLHVRAEEPYPPVRKKPQQPNPLADLDNPRLLALLADPGVPEDEKTEVLRVLRRRDPDPGLVPLIPSLATADGLRPLVLLGDHIRGLGALAVPAARDWAASGTRWLAWEGLRVLASHGEERDLPVLLAELRRQWADDVWCGPMDMARGLARFGPKAAEAVPLIRGYWYDTPHSYERPAYLEALAEIDTGGLDTAYAVSLWDCQSDARLLGVRRAPDQPPVRERLAYLRDDPMEDPEVRNAAAARLAGLG</sequence>
<dbReference type="OrthoDB" id="3454616at2"/>
<protein>
    <submittedName>
        <fullName evidence="1">Uncharacterized protein</fullName>
    </submittedName>
</protein>
<dbReference type="AlphaFoldDB" id="A0A0F2TM41"/>